<accession>A0A1Y1ULT6</accession>
<dbReference type="InterPro" id="IPR019826">
    <property type="entry name" value="Carboxylesterase_B_AS"/>
</dbReference>
<sequence>MELWIDMVDMWSLSLVLLLSASCRAWTAVDSSVTILTHNDLYGNSSWRDESLLVLSKGMTAGDASEACERYGEKLWCARYADFLPYLEYEGRGGLYWAKGMCVNITADGLQDATCTSSQQLPALCTNSAPLSSATMQNNSTYWQVQVKTNDQHITGYRDKHAFRFEGVRYAAQPERFTYSTVYETDTNTTALAFGSECVQSPDVGSEDCLFLNIWTPYLPGDSNTPLKPVMLNIHGGAFTAGTGNDPNLDGGALASRGDVVVVGINYRLTTLGFLALDNGETNGNYGLADQVTALEWVQKHIAAFGGDPSRVTILGQSAGAGSVRALIASPKAKDLFVGALPQSNLAGFSYATTYSEYLNISAEVDIAANPILNATGCLNATSHLDCLRKIDPFVLANLSTVARYVVQDGEYITSDRLEITEPSQVNNVHLMMGFMRDDGASFGGYPTASENLTTLLTANGFGPQLSPSTLELYPVPSGPNATLDIYNASSAMVTDGEFRCLDEATAYSAALHKSLQSIWFYQFNRSYNGYDPHPPVCEAPITPSYPYGDPEMEYFKCHSGDLSYTFGTMPYVGLPDRDGLDIPMSQFIVDTWASFARSYNPNPNTAFLDARGFTNSSAMVRMIEPWSQVSVENQTLRVFQYPSFQADFEIFSSTPRCDALGLDLKYYENSS</sequence>
<evidence type="ECO:0000313" key="5">
    <source>
        <dbReference type="EMBL" id="ORX38959.1"/>
    </source>
</evidence>
<feature type="domain" description="Carboxylesterase type B" evidence="4">
    <location>
        <begin position="150"/>
        <end position="630"/>
    </location>
</feature>
<evidence type="ECO:0000259" key="4">
    <source>
        <dbReference type="Pfam" id="PF00135"/>
    </source>
</evidence>
<dbReference type="Proteomes" id="UP000193218">
    <property type="component" value="Unassembled WGS sequence"/>
</dbReference>
<evidence type="ECO:0000256" key="3">
    <source>
        <dbReference type="RuleBase" id="RU361235"/>
    </source>
</evidence>
<feature type="signal peptide" evidence="3">
    <location>
        <begin position="1"/>
        <end position="25"/>
    </location>
</feature>
<keyword evidence="3" id="KW-0732">Signal</keyword>
<dbReference type="RefSeq" id="XP_021872822.1">
    <property type="nucleotide sequence ID" value="XM_022012426.1"/>
</dbReference>
<dbReference type="Gene3D" id="3.40.50.1820">
    <property type="entry name" value="alpha/beta hydrolase"/>
    <property type="match status" value="1"/>
</dbReference>
<comment type="similarity">
    <text evidence="1 3">Belongs to the type-B carboxylesterase/lipase family.</text>
</comment>
<evidence type="ECO:0000256" key="2">
    <source>
        <dbReference type="ARBA" id="ARBA00022801"/>
    </source>
</evidence>
<keyword evidence="2 3" id="KW-0378">Hydrolase</keyword>
<dbReference type="EC" id="3.1.1.-" evidence="3"/>
<dbReference type="InterPro" id="IPR019819">
    <property type="entry name" value="Carboxylesterase_B_CS"/>
</dbReference>
<dbReference type="InterPro" id="IPR002018">
    <property type="entry name" value="CarbesteraseB"/>
</dbReference>
<dbReference type="GO" id="GO:0016787">
    <property type="term" value="F:hydrolase activity"/>
    <property type="evidence" value="ECO:0007669"/>
    <property type="project" value="UniProtKB-KW"/>
</dbReference>
<dbReference type="PANTHER" id="PTHR43142:SF3">
    <property type="entry name" value="PUTATIVE (AFU_ORTHOLOGUE AFUA_3G09070)-RELATED"/>
    <property type="match status" value="1"/>
</dbReference>
<dbReference type="SUPFAM" id="SSF53474">
    <property type="entry name" value="alpha/beta-Hydrolases"/>
    <property type="match status" value="1"/>
</dbReference>
<dbReference type="STRING" id="4999.A0A1Y1ULT6"/>
<dbReference type="InParanoid" id="A0A1Y1ULT6"/>
<dbReference type="PROSITE" id="PS00122">
    <property type="entry name" value="CARBOXYLESTERASE_B_1"/>
    <property type="match status" value="1"/>
</dbReference>
<dbReference type="Pfam" id="PF00135">
    <property type="entry name" value="COesterase"/>
    <property type="match status" value="1"/>
</dbReference>
<dbReference type="OrthoDB" id="408631at2759"/>
<keyword evidence="6" id="KW-1185">Reference proteome</keyword>
<gene>
    <name evidence="5" type="ORF">BD324DRAFT_300541</name>
</gene>
<organism evidence="5 6">
    <name type="scientific">Kockovaella imperatae</name>
    <dbReference type="NCBI Taxonomy" id="4999"/>
    <lineage>
        <taxon>Eukaryota</taxon>
        <taxon>Fungi</taxon>
        <taxon>Dikarya</taxon>
        <taxon>Basidiomycota</taxon>
        <taxon>Agaricomycotina</taxon>
        <taxon>Tremellomycetes</taxon>
        <taxon>Tremellales</taxon>
        <taxon>Cuniculitremaceae</taxon>
        <taxon>Kockovaella</taxon>
    </lineage>
</organism>
<dbReference type="AlphaFoldDB" id="A0A1Y1ULT6"/>
<reference evidence="5 6" key="1">
    <citation type="submission" date="2017-03" db="EMBL/GenBank/DDBJ databases">
        <title>Widespread Adenine N6-methylation of Active Genes in Fungi.</title>
        <authorList>
            <consortium name="DOE Joint Genome Institute"/>
            <person name="Mondo S.J."/>
            <person name="Dannebaum R.O."/>
            <person name="Kuo R.C."/>
            <person name="Louie K.B."/>
            <person name="Bewick A.J."/>
            <person name="Labutti K."/>
            <person name="Haridas S."/>
            <person name="Kuo A."/>
            <person name="Salamov A."/>
            <person name="Ahrendt S.R."/>
            <person name="Lau R."/>
            <person name="Bowen B.P."/>
            <person name="Lipzen A."/>
            <person name="Sullivan W."/>
            <person name="Andreopoulos W.B."/>
            <person name="Clum A."/>
            <person name="Lindquist E."/>
            <person name="Daum C."/>
            <person name="Northen T.R."/>
            <person name="Ramamoorthy G."/>
            <person name="Schmitz R.J."/>
            <person name="Gryganskyi A."/>
            <person name="Culley D."/>
            <person name="Magnuson J."/>
            <person name="James T.Y."/>
            <person name="O'Malley M.A."/>
            <person name="Stajich J.E."/>
            <person name="Spatafora J.W."/>
            <person name="Visel A."/>
            <person name="Grigoriev I.V."/>
        </authorList>
    </citation>
    <scope>NUCLEOTIDE SEQUENCE [LARGE SCALE GENOMIC DNA]</scope>
    <source>
        <strain evidence="5 6">NRRL Y-17943</strain>
    </source>
</reference>
<proteinExistence type="inferred from homology"/>
<dbReference type="InterPro" id="IPR029058">
    <property type="entry name" value="AB_hydrolase_fold"/>
</dbReference>
<dbReference type="PANTHER" id="PTHR43142">
    <property type="entry name" value="CARBOXYLIC ESTER HYDROLASE"/>
    <property type="match status" value="1"/>
</dbReference>
<dbReference type="GeneID" id="33554234"/>
<comment type="caution">
    <text evidence="5">The sequence shown here is derived from an EMBL/GenBank/DDBJ whole genome shotgun (WGS) entry which is preliminary data.</text>
</comment>
<name>A0A1Y1ULT6_9TREE</name>
<evidence type="ECO:0000313" key="6">
    <source>
        <dbReference type="Proteomes" id="UP000193218"/>
    </source>
</evidence>
<dbReference type="PROSITE" id="PS00941">
    <property type="entry name" value="CARBOXYLESTERASE_B_2"/>
    <property type="match status" value="1"/>
</dbReference>
<dbReference type="EMBL" id="NBSH01000003">
    <property type="protein sequence ID" value="ORX38959.1"/>
    <property type="molecule type" value="Genomic_DNA"/>
</dbReference>
<feature type="chain" id="PRO_5011831157" description="Carboxylic ester hydrolase" evidence="3">
    <location>
        <begin position="26"/>
        <end position="672"/>
    </location>
</feature>
<protein>
    <recommendedName>
        <fullName evidence="3">Carboxylic ester hydrolase</fullName>
        <ecNumber evidence="3">3.1.1.-</ecNumber>
    </recommendedName>
</protein>
<evidence type="ECO:0000256" key="1">
    <source>
        <dbReference type="ARBA" id="ARBA00005964"/>
    </source>
</evidence>